<sequence length="418" mass="45567">MKKNIAVIIILCFFAHSALAIYAPRALSMGGAFTAVADDAFAAYYNPAGLAINPGIDLAASYQLNNRNQQIGDNAYALKACFEIGLNPFAWIAGVGLASMFAYDGAKYLANQGIVKKNWGREGEKTKKDESMADQAKAKDEQDRAAGQELERNPISKTQALKTAAKAMAKGTIHITESLAQVAIQEAKLQTRHYYYAPAWYQPHYFRPTYWDNRYDYKEKELTPDGKAQFAGGITIMSDKNSTPAVDQDTNWYAFSLASGWGEIVALGANLNVYDLRISSTDIRGLGAGLDLGGLLRISDKLFFGLAAKELLTTDIKFSNNTITRYEMTVNGGVAIKPMQPILLSADVHNIFGQNSQTPTMHYGVEIKPIYGVALRAGLYDGSKTAGISFGLGQLIVDYTILGGSFNRTQLIGGTWKL</sequence>
<feature type="compositionally biased region" description="Basic and acidic residues" evidence="1">
    <location>
        <begin position="123"/>
        <end position="154"/>
    </location>
</feature>
<evidence type="ECO:0000256" key="1">
    <source>
        <dbReference type="SAM" id="MobiDB-lite"/>
    </source>
</evidence>
<dbReference type="Proteomes" id="UP000231343">
    <property type="component" value="Unassembled WGS sequence"/>
</dbReference>
<organism evidence="3 4">
    <name type="scientific">Candidatus Saganbacteria bacterium CG08_land_8_20_14_0_20_45_16</name>
    <dbReference type="NCBI Taxonomy" id="2014293"/>
    <lineage>
        <taxon>Bacteria</taxon>
        <taxon>Bacillati</taxon>
        <taxon>Saganbacteria</taxon>
    </lineage>
</organism>
<name>A0A2H0XXT7_UNCSA</name>
<dbReference type="EMBL" id="PEYM01000075">
    <property type="protein sequence ID" value="PIS29732.1"/>
    <property type="molecule type" value="Genomic_DNA"/>
</dbReference>
<protein>
    <recommendedName>
        <fullName evidence="5">DUF5723 domain-containing protein</fullName>
    </recommendedName>
</protein>
<keyword evidence="2" id="KW-0732">Signal</keyword>
<accession>A0A2H0XXT7</accession>
<feature type="chain" id="PRO_5013641610" description="DUF5723 domain-containing protein" evidence="2">
    <location>
        <begin position="21"/>
        <end position="418"/>
    </location>
</feature>
<comment type="caution">
    <text evidence="3">The sequence shown here is derived from an EMBL/GenBank/DDBJ whole genome shotgun (WGS) entry which is preliminary data.</text>
</comment>
<evidence type="ECO:0000256" key="2">
    <source>
        <dbReference type="SAM" id="SignalP"/>
    </source>
</evidence>
<dbReference type="AlphaFoldDB" id="A0A2H0XXT7"/>
<evidence type="ECO:0000313" key="3">
    <source>
        <dbReference type="EMBL" id="PIS29732.1"/>
    </source>
</evidence>
<reference evidence="3 4" key="1">
    <citation type="submission" date="2017-09" db="EMBL/GenBank/DDBJ databases">
        <title>Depth-based differentiation of microbial function through sediment-hosted aquifers and enrichment of novel symbionts in the deep terrestrial subsurface.</title>
        <authorList>
            <person name="Probst A.J."/>
            <person name="Ladd B."/>
            <person name="Jarett J.K."/>
            <person name="Geller-Mcgrath D.E."/>
            <person name="Sieber C.M."/>
            <person name="Emerson J.B."/>
            <person name="Anantharaman K."/>
            <person name="Thomas B.C."/>
            <person name="Malmstrom R."/>
            <person name="Stieglmeier M."/>
            <person name="Klingl A."/>
            <person name="Woyke T."/>
            <person name="Ryan C.M."/>
            <person name="Banfield J.F."/>
        </authorList>
    </citation>
    <scope>NUCLEOTIDE SEQUENCE [LARGE SCALE GENOMIC DNA]</scope>
    <source>
        <strain evidence="3">CG08_land_8_20_14_0_20_45_16</strain>
    </source>
</reference>
<dbReference type="Gene3D" id="2.40.160.60">
    <property type="entry name" value="Outer membrane protein transport protein (OMPP1/FadL/TodX)"/>
    <property type="match status" value="1"/>
</dbReference>
<evidence type="ECO:0008006" key="5">
    <source>
        <dbReference type="Google" id="ProtNLM"/>
    </source>
</evidence>
<evidence type="ECO:0000313" key="4">
    <source>
        <dbReference type="Proteomes" id="UP000231343"/>
    </source>
</evidence>
<gene>
    <name evidence="3" type="ORF">COT42_04535</name>
</gene>
<proteinExistence type="predicted"/>
<feature type="signal peptide" evidence="2">
    <location>
        <begin position="1"/>
        <end position="20"/>
    </location>
</feature>
<feature type="region of interest" description="Disordered" evidence="1">
    <location>
        <begin position="123"/>
        <end position="156"/>
    </location>
</feature>